<dbReference type="EMBL" id="SODF01000002">
    <property type="protein sequence ID" value="TDW17793.1"/>
    <property type="molecule type" value="Genomic_DNA"/>
</dbReference>
<dbReference type="AlphaFoldDB" id="A0A4R7ZJ61"/>
<proteinExistence type="predicted"/>
<gene>
    <name evidence="2" type="ORF">EV650_4369</name>
</gene>
<dbReference type="InterPro" id="IPR011009">
    <property type="entry name" value="Kinase-like_dom_sf"/>
</dbReference>
<comment type="caution">
    <text evidence="2">The sequence shown here is derived from an EMBL/GenBank/DDBJ whole genome shotgun (WGS) entry which is preliminary data.</text>
</comment>
<accession>A0A4R7ZJ61</accession>
<dbReference type="GO" id="GO:0016740">
    <property type="term" value="F:transferase activity"/>
    <property type="evidence" value="ECO:0007669"/>
    <property type="project" value="UniProtKB-KW"/>
</dbReference>
<evidence type="ECO:0000313" key="2">
    <source>
        <dbReference type="EMBL" id="TDW17793.1"/>
    </source>
</evidence>
<feature type="domain" description="Aminoglycoside phosphotransferase" evidence="1">
    <location>
        <begin position="59"/>
        <end position="224"/>
    </location>
</feature>
<dbReference type="Gene3D" id="3.90.1200.10">
    <property type="match status" value="1"/>
</dbReference>
<evidence type="ECO:0000313" key="3">
    <source>
        <dbReference type="Proteomes" id="UP000295447"/>
    </source>
</evidence>
<dbReference type="Proteomes" id="UP000295447">
    <property type="component" value="Unassembled WGS sequence"/>
</dbReference>
<evidence type="ECO:0000259" key="1">
    <source>
        <dbReference type="Pfam" id="PF01636"/>
    </source>
</evidence>
<protein>
    <submittedName>
        <fullName evidence="2">Phosphotransferase family enzyme</fullName>
    </submittedName>
</protein>
<keyword evidence="2" id="KW-0808">Transferase</keyword>
<dbReference type="RefSeq" id="WP_134120864.1">
    <property type="nucleotide sequence ID" value="NZ_SODF01000002.1"/>
</dbReference>
<sequence length="346" mass="37700">MERTVERLLGELLEQDVRIIGRTELGNSELAPVARLTLDREYDGIGRTVIAKSRRPIGGEWGALANEQLALEHLRASGLAPRFLTGVPDQLVVMTDLGAGPTVQDLLFGNDPQAATNGLLAMAKLAGKLHGATNPSFAAAHQGTFLDRALDNWPGIVTAAADFGCPPPDDVELTELARDLRELTAFTHGDFTPNNVVLVDGEARLVDFEGAGRRHPGLDAACLRLPFPQYGHWAVLPPAVIDEMDDAYRETLSGCDYTRLIATGCATWAIIRLARLPLIASTQTPADALRRRTQIVQTITSAAASSPTYPTLSAWFETLADAMRHRWDEARQPPRTFQAFKDFSNQ</sequence>
<dbReference type="Pfam" id="PF01636">
    <property type="entry name" value="APH"/>
    <property type="match status" value="1"/>
</dbReference>
<name>A0A4R7ZJ61_9ACTN</name>
<dbReference type="SUPFAM" id="SSF56112">
    <property type="entry name" value="Protein kinase-like (PK-like)"/>
    <property type="match status" value="1"/>
</dbReference>
<reference evidence="2 3" key="1">
    <citation type="submission" date="2019-03" db="EMBL/GenBank/DDBJ databases">
        <title>Genomic Encyclopedia of Type Strains, Phase III (KMG-III): the genomes of soil and plant-associated and newly described type strains.</title>
        <authorList>
            <person name="Whitman W."/>
        </authorList>
    </citation>
    <scope>NUCLEOTIDE SEQUENCE [LARGE SCALE GENOMIC DNA]</scope>
    <source>
        <strain evidence="2 3">VKM Ac-2570</strain>
    </source>
</reference>
<organism evidence="2 3">
    <name type="scientific">Kribbella kalugense</name>
    <dbReference type="NCBI Taxonomy" id="2512221"/>
    <lineage>
        <taxon>Bacteria</taxon>
        <taxon>Bacillati</taxon>
        <taxon>Actinomycetota</taxon>
        <taxon>Actinomycetes</taxon>
        <taxon>Propionibacteriales</taxon>
        <taxon>Kribbellaceae</taxon>
        <taxon>Kribbella</taxon>
    </lineage>
</organism>
<dbReference type="InterPro" id="IPR002575">
    <property type="entry name" value="Aminoglycoside_PTrfase"/>
</dbReference>
<keyword evidence="3" id="KW-1185">Reference proteome</keyword>
<dbReference type="OrthoDB" id="144109at2"/>